<evidence type="ECO:0000259" key="5">
    <source>
        <dbReference type="PROSITE" id="PS51078"/>
    </source>
</evidence>
<dbReference type="RefSeq" id="WP_252439058.1">
    <property type="nucleotide sequence ID" value="NZ_JAGSOV010000034.1"/>
</dbReference>
<comment type="caution">
    <text evidence="6">The sequence shown here is derived from an EMBL/GenBank/DDBJ whole genome shotgun (WGS) entry which is preliminary data.</text>
</comment>
<reference evidence="6" key="1">
    <citation type="submission" date="2021-04" db="EMBL/GenBank/DDBJ databases">
        <title>Pseudonocardia sp. nov., isolated from sandy soil of mangrove forest.</title>
        <authorList>
            <person name="Zan Z."/>
            <person name="Huang R."/>
            <person name="Liu W."/>
        </authorList>
    </citation>
    <scope>NUCLEOTIDE SEQUENCE</scope>
    <source>
        <strain evidence="6">S2-4</strain>
    </source>
</reference>
<dbReference type="InterPro" id="IPR036388">
    <property type="entry name" value="WH-like_DNA-bd_sf"/>
</dbReference>
<dbReference type="PROSITE" id="PS51078">
    <property type="entry name" value="ICLR_ED"/>
    <property type="match status" value="1"/>
</dbReference>
<keyword evidence="2" id="KW-0238">DNA-binding</keyword>
<dbReference type="InterPro" id="IPR005471">
    <property type="entry name" value="Tscrpt_reg_IclR_N"/>
</dbReference>
<evidence type="ECO:0000313" key="7">
    <source>
        <dbReference type="Proteomes" id="UP001165283"/>
    </source>
</evidence>
<dbReference type="InterPro" id="IPR029016">
    <property type="entry name" value="GAF-like_dom_sf"/>
</dbReference>
<dbReference type="Gene3D" id="3.30.450.40">
    <property type="match status" value="1"/>
</dbReference>
<evidence type="ECO:0000259" key="4">
    <source>
        <dbReference type="PROSITE" id="PS51077"/>
    </source>
</evidence>
<protein>
    <submittedName>
        <fullName evidence="6">IclR family transcriptional regulator</fullName>
    </submittedName>
</protein>
<dbReference type="InterPro" id="IPR036390">
    <property type="entry name" value="WH_DNA-bd_sf"/>
</dbReference>
<gene>
    <name evidence="6" type="ORF">KDL28_15125</name>
</gene>
<keyword evidence="7" id="KW-1185">Reference proteome</keyword>
<proteinExistence type="predicted"/>
<feature type="domain" description="IclR-ED" evidence="5">
    <location>
        <begin position="77"/>
        <end position="258"/>
    </location>
</feature>
<evidence type="ECO:0000256" key="2">
    <source>
        <dbReference type="ARBA" id="ARBA00023125"/>
    </source>
</evidence>
<dbReference type="PANTHER" id="PTHR30136">
    <property type="entry name" value="HELIX-TURN-HELIX TRANSCRIPTIONAL REGULATOR, ICLR FAMILY"/>
    <property type="match status" value="1"/>
</dbReference>
<feature type="domain" description="HTH iclR-type" evidence="4">
    <location>
        <begin position="15"/>
        <end position="76"/>
    </location>
</feature>
<evidence type="ECO:0000256" key="3">
    <source>
        <dbReference type="ARBA" id="ARBA00023163"/>
    </source>
</evidence>
<dbReference type="EMBL" id="JAGSOV010000034">
    <property type="protein sequence ID" value="MCO1656392.1"/>
    <property type="molecule type" value="Genomic_DNA"/>
</dbReference>
<dbReference type="Pfam" id="PF01614">
    <property type="entry name" value="IclR_C"/>
    <property type="match status" value="1"/>
</dbReference>
<dbReference type="Proteomes" id="UP001165283">
    <property type="component" value="Unassembled WGS sequence"/>
</dbReference>
<dbReference type="SUPFAM" id="SSF46785">
    <property type="entry name" value="Winged helix' DNA-binding domain"/>
    <property type="match status" value="1"/>
</dbReference>
<sequence>MQLQVTTNGTPGGAVKSAARALDLLDEIAANGPGTQLQLSTRLGIPKSSLHALLRTMTDRGWLQTDPTGSVYQLGIRSLVASSAYLAGDPFLSRAASVMDELAALTEETVNLGRLNGAHVVYTAKRESVHPLRMHSPVGRQLPAYSTALGRAILAEHPETVRAGLVPDAIEPITAHTVTDRDAVLAIIDEAARLGYAAESDESCVGVRCFGVALPFARPAIDGLSISVPKSRLDGGREDFIVETLLGVKARLSLEYGNRTVR</sequence>
<evidence type="ECO:0000256" key="1">
    <source>
        <dbReference type="ARBA" id="ARBA00023015"/>
    </source>
</evidence>
<dbReference type="PROSITE" id="PS51077">
    <property type="entry name" value="HTH_ICLR"/>
    <property type="match status" value="1"/>
</dbReference>
<dbReference type="Pfam" id="PF09339">
    <property type="entry name" value="HTH_IclR"/>
    <property type="match status" value="1"/>
</dbReference>
<dbReference type="InterPro" id="IPR050707">
    <property type="entry name" value="HTH_MetabolicPath_Reg"/>
</dbReference>
<dbReference type="PANTHER" id="PTHR30136:SF24">
    <property type="entry name" value="HTH-TYPE TRANSCRIPTIONAL REPRESSOR ALLR"/>
    <property type="match status" value="1"/>
</dbReference>
<name>A0ABT1A062_9PSEU</name>
<accession>A0ABT1A062</accession>
<dbReference type="InterPro" id="IPR014757">
    <property type="entry name" value="Tscrpt_reg_IclR_C"/>
</dbReference>
<keyword evidence="3" id="KW-0804">Transcription</keyword>
<dbReference type="SUPFAM" id="SSF55781">
    <property type="entry name" value="GAF domain-like"/>
    <property type="match status" value="1"/>
</dbReference>
<dbReference type="SMART" id="SM00346">
    <property type="entry name" value="HTH_ICLR"/>
    <property type="match status" value="1"/>
</dbReference>
<dbReference type="Gene3D" id="1.10.10.10">
    <property type="entry name" value="Winged helix-like DNA-binding domain superfamily/Winged helix DNA-binding domain"/>
    <property type="match status" value="1"/>
</dbReference>
<keyword evidence="1" id="KW-0805">Transcription regulation</keyword>
<evidence type="ECO:0000313" key="6">
    <source>
        <dbReference type="EMBL" id="MCO1656392.1"/>
    </source>
</evidence>
<organism evidence="6 7">
    <name type="scientific">Pseudonocardia humida</name>
    <dbReference type="NCBI Taxonomy" id="2800819"/>
    <lineage>
        <taxon>Bacteria</taxon>
        <taxon>Bacillati</taxon>
        <taxon>Actinomycetota</taxon>
        <taxon>Actinomycetes</taxon>
        <taxon>Pseudonocardiales</taxon>
        <taxon>Pseudonocardiaceae</taxon>
        <taxon>Pseudonocardia</taxon>
    </lineage>
</organism>